<name>A0ABP0GCG0_CLALP</name>
<dbReference type="InterPro" id="IPR040632">
    <property type="entry name" value="Sulfotransfer_4"/>
</dbReference>
<dbReference type="Pfam" id="PF17784">
    <property type="entry name" value="Sulfotransfer_4"/>
    <property type="match status" value="1"/>
</dbReference>
<dbReference type="Gene3D" id="3.40.50.300">
    <property type="entry name" value="P-loop containing nucleotide triphosphate hydrolases"/>
    <property type="match status" value="1"/>
</dbReference>
<keyword evidence="1" id="KW-0812">Transmembrane</keyword>
<feature type="transmembrane region" description="Helical" evidence="1">
    <location>
        <begin position="227"/>
        <end position="247"/>
    </location>
</feature>
<dbReference type="Proteomes" id="UP001642483">
    <property type="component" value="Unassembled WGS sequence"/>
</dbReference>
<evidence type="ECO:0008006" key="4">
    <source>
        <dbReference type="Google" id="ProtNLM"/>
    </source>
</evidence>
<dbReference type="InterPro" id="IPR027417">
    <property type="entry name" value="P-loop_NTPase"/>
</dbReference>
<accession>A0ABP0GCG0</accession>
<keyword evidence="1" id="KW-1133">Transmembrane helix</keyword>
<evidence type="ECO:0000313" key="3">
    <source>
        <dbReference type="Proteomes" id="UP001642483"/>
    </source>
</evidence>
<gene>
    <name evidence="2" type="ORF">CVLEPA_LOCUS21012</name>
</gene>
<evidence type="ECO:0000256" key="1">
    <source>
        <dbReference type="SAM" id="Phobius"/>
    </source>
</evidence>
<keyword evidence="1" id="KW-0472">Membrane</keyword>
<keyword evidence="3" id="KW-1185">Reference proteome</keyword>
<proteinExistence type="predicted"/>
<organism evidence="2 3">
    <name type="scientific">Clavelina lepadiformis</name>
    <name type="common">Light-bulb sea squirt</name>
    <name type="synonym">Ascidia lepadiformis</name>
    <dbReference type="NCBI Taxonomy" id="159417"/>
    <lineage>
        <taxon>Eukaryota</taxon>
        <taxon>Metazoa</taxon>
        <taxon>Chordata</taxon>
        <taxon>Tunicata</taxon>
        <taxon>Ascidiacea</taxon>
        <taxon>Aplousobranchia</taxon>
        <taxon>Clavelinidae</taxon>
        <taxon>Clavelina</taxon>
    </lineage>
</organism>
<reference evidence="2 3" key="1">
    <citation type="submission" date="2024-02" db="EMBL/GenBank/DDBJ databases">
        <authorList>
            <person name="Daric V."/>
            <person name="Darras S."/>
        </authorList>
    </citation>
    <scope>NUCLEOTIDE SEQUENCE [LARGE SCALE GENOMIC DNA]</scope>
</reference>
<evidence type="ECO:0000313" key="2">
    <source>
        <dbReference type="EMBL" id="CAK8689022.1"/>
    </source>
</evidence>
<dbReference type="PANTHER" id="PTHR36978:SF4">
    <property type="entry name" value="P-LOOP CONTAINING NUCLEOSIDE TRIPHOSPHATE HYDROLASE PROTEIN"/>
    <property type="match status" value="1"/>
</dbReference>
<protein>
    <recommendedName>
        <fullName evidence="4">Sulfotransferase family protein</fullName>
    </recommendedName>
</protein>
<dbReference type="PANTHER" id="PTHR36978">
    <property type="entry name" value="P-LOOP CONTAINING NUCLEOTIDE TRIPHOSPHATE HYDROLASE"/>
    <property type="match status" value="1"/>
</dbReference>
<dbReference type="SUPFAM" id="SSF52540">
    <property type="entry name" value="P-loop containing nucleoside triphosphate hydrolases"/>
    <property type="match status" value="1"/>
</dbReference>
<comment type="caution">
    <text evidence="2">The sequence shown here is derived from an EMBL/GenBank/DDBJ whole genome shotgun (WGS) entry which is preliminary data.</text>
</comment>
<sequence length="249" mass="29247">MKVIVAGFSKTGTKTMSAALRELDYKVYDYMDHFWYHGGYWKKILTSGGKKEDFKIMYEDIDAVTNIPSSLFWEEISEAFPDSKIILTIRDENSWYKSWLAKDAVKRKSWTYKMLQVLSPTGWKLFRHLRRAYAMRTGVIMSNPCDITVRTEMVDRRAFRHHQTYCLQNAPKDKFLVFNVKDGWEPLCKFLGKDIPNKEFPHVNKGASLYANLMKTHPAMFQMQREMLVVLSVIVVLAVYCINKCFWFS</sequence>
<dbReference type="EMBL" id="CAWYQH010000108">
    <property type="protein sequence ID" value="CAK8689022.1"/>
    <property type="molecule type" value="Genomic_DNA"/>
</dbReference>